<organism evidence="3 4">
    <name type="scientific">Imshaugia aleurites</name>
    <dbReference type="NCBI Taxonomy" id="172621"/>
    <lineage>
        <taxon>Eukaryota</taxon>
        <taxon>Fungi</taxon>
        <taxon>Dikarya</taxon>
        <taxon>Ascomycota</taxon>
        <taxon>Pezizomycotina</taxon>
        <taxon>Lecanoromycetes</taxon>
        <taxon>OSLEUM clade</taxon>
        <taxon>Lecanoromycetidae</taxon>
        <taxon>Lecanorales</taxon>
        <taxon>Lecanorineae</taxon>
        <taxon>Parmeliaceae</taxon>
        <taxon>Imshaugia</taxon>
    </lineage>
</organism>
<dbReference type="Proteomes" id="UP000664534">
    <property type="component" value="Unassembled WGS sequence"/>
</dbReference>
<accession>A0A8H3FD95</accession>
<feature type="compositionally biased region" description="Basic and acidic residues" evidence="1">
    <location>
        <begin position="593"/>
        <end position="604"/>
    </location>
</feature>
<feature type="compositionally biased region" description="Pro residues" evidence="1">
    <location>
        <begin position="621"/>
        <end position="636"/>
    </location>
</feature>
<evidence type="ECO:0000256" key="1">
    <source>
        <dbReference type="SAM" id="MobiDB-lite"/>
    </source>
</evidence>
<feature type="transmembrane region" description="Helical" evidence="2">
    <location>
        <begin position="773"/>
        <end position="796"/>
    </location>
</feature>
<name>A0A8H3FD95_9LECA</name>
<feature type="region of interest" description="Disordered" evidence="1">
    <location>
        <begin position="376"/>
        <end position="450"/>
    </location>
</feature>
<reference evidence="3" key="1">
    <citation type="submission" date="2021-03" db="EMBL/GenBank/DDBJ databases">
        <authorList>
            <person name="Tagirdzhanova G."/>
        </authorList>
    </citation>
    <scope>NUCLEOTIDE SEQUENCE</scope>
</reference>
<feature type="region of interest" description="Disordered" evidence="1">
    <location>
        <begin position="979"/>
        <end position="1005"/>
    </location>
</feature>
<feature type="compositionally biased region" description="Basic and acidic residues" evidence="1">
    <location>
        <begin position="78"/>
        <end position="94"/>
    </location>
</feature>
<sequence length="1225" mass="132402">MPSTSRPYNATPQRLDLTPPQIPRMPFSSPMGEEVLSPTSPPQSSRTPPRDGRMRSQAANGQSKITPINGRFLTGRATKGDEVRQKQERQDRSRFPGLNVVTSFSKAPGPRQGAADGIAKEDQGLGLRRQGTQESMNRTGNLGLGHQSGRPLKSSASKGRLDDLKRAASKASTLSPSDRAVMIGISVSPEDLADHEMSADASPAKVERWSGGRCATTRRPSVTPSIVVTSDAPVQPPRRRARAASSVYSQAQQNGGRVVDSSTVPPIPPLPPDALRHNADCGPSNGKEPPPSSSRVVSQSTIFDDDEDLDDGERPGTGESQLRILTKRASIDSITTRHRSRGWWDHIVTPFWPRSPMTFKGPSSPIPALPIARQATEAGHGRDRPTSHNVSPETAEYEGSGSGHTSWTDLSPEAECEKGALDPDEQPLRGLPIPEPPRELPATDAPTSPVRHKGFGAASEYYEACLCDMHSPEPYFKCQNHTCFPSQIGPTEAVGVRKNTLARALDEDVGPKEVLGWQTTEPTQPLGVQQAPSNRFSAAFREAVAPESRPKPRPVSEETEIEELDTTPDVEEAHAAPIVRAPGPGPAAPSRPPDNDCQHSRQMEELPAVIQPTTEIEGPSALPPSEPSPHRPPAYSPPRQVRPPRRYVAVMPPVQPNTSEQNVSPEIPTPGARRQMPRDALPETAVSRGSAEPQPTSARNMRAQYYENPETNRPETTLADLYPPPRDARRSQKIWEFQKTGSPTPREHKSKVFAGFDDCFGREKKPMSKKKKWMLIALAVGLLLMVILIMVLAMTLTRKGGQGQTGLVQTAWLNMTGYPPIPTGISTIVQPAPVSEVSGCIVPSTMWSCDLPKEEQQSLSTGAADQPNFRVEIVFLNGTNGGTANASDVSRRSYGVHRKRSYGHLVDSVSAGSFIRHPSLHARTALGGDLYTPSPSPPSEEDQTFLGNTTDNTTVPFNGEYTPFFMSFLSPTKLPSRLFKRQSSSTTDNTTDPFPNLTSSIPPPDTNPNGTAAAAVLLPYPSAQPLRLYNRGQSTEHYGFYTYFSKSIFLKSTAPIDGISNTTGSVVPDDEDGGADEDAAAVRCTWAQTRFLVQIWTNKGFVASSPALDSNSTIPSSNSTNFTASSANDFQAPGSFPYPVTVTLDRHGGDINSKLLYCYGIDEEERPISSQKKIEIEDRSFGGTLVNPTLGPFAKVNVTLADGGPGGIDGGSGGCGCQWKNFAWQ</sequence>
<feature type="compositionally biased region" description="Polar residues" evidence="1">
    <location>
        <begin position="218"/>
        <end position="228"/>
    </location>
</feature>
<feature type="region of interest" description="Disordered" evidence="1">
    <location>
        <begin position="542"/>
        <end position="699"/>
    </location>
</feature>
<evidence type="ECO:0000313" key="3">
    <source>
        <dbReference type="EMBL" id="CAF9919903.1"/>
    </source>
</evidence>
<dbReference type="EMBL" id="CAJPDT010000024">
    <property type="protein sequence ID" value="CAF9919903.1"/>
    <property type="molecule type" value="Genomic_DNA"/>
</dbReference>
<feature type="region of interest" description="Disordered" evidence="1">
    <location>
        <begin position="926"/>
        <end position="953"/>
    </location>
</feature>
<keyword evidence="2" id="KW-0472">Membrane</keyword>
<feature type="compositionally biased region" description="Polar residues" evidence="1">
    <location>
        <begin position="981"/>
        <end position="1000"/>
    </location>
</feature>
<feature type="compositionally biased region" description="Polar residues" evidence="1">
    <location>
        <begin position="130"/>
        <end position="140"/>
    </location>
</feature>
<feature type="region of interest" description="Disordered" evidence="1">
    <location>
        <begin position="1"/>
        <end position="175"/>
    </location>
</feature>
<keyword evidence="2" id="KW-1133">Transmembrane helix</keyword>
<evidence type="ECO:0000256" key="2">
    <source>
        <dbReference type="SAM" id="Phobius"/>
    </source>
</evidence>
<feature type="compositionally biased region" description="Polar residues" evidence="1">
    <location>
        <begin position="1"/>
        <end position="12"/>
    </location>
</feature>
<feature type="compositionally biased region" description="Pro residues" evidence="1">
    <location>
        <begin position="583"/>
        <end position="592"/>
    </location>
</feature>
<evidence type="ECO:0008006" key="5">
    <source>
        <dbReference type="Google" id="ProtNLM"/>
    </source>
</evidence>
<dbReference type="AlphaFoldDB" id="A0A8H3FD95"/>
<gene>
    <name evidence="3" type="ORF">IMSHALPRED_004757</name>
</gene>
<protein>
    <recommendedName>
        <fullName evidence="5">Glycoprotease family protein</fullName>
    </recommendedName>
</protein>
<proteinExistence type="predicted"/>
<keyword evidence="2" id="KW-0812">Transmembrane</keyword>
<keyword evidence="4" id="KW-1185">Reference proteome</keyword>
<comment type="caution">
    <text evidence="3">The sequence shown here is derived from an EMBL/GenBank/DDBJ whole genome shotgun (WGS) entry which is preliminary data.</text>
</comment>
<feature type="region of interest" description="Disordered" evidence="1">
    <location>
        <begin position="196"/>
        <end position="321"/>
    </location>
</feature>
<feature type="compositionally biased region" description="Polar residues" evidence="1">
    <location>
        <begin position="57"/>
        <end position="66"/>
    </location>
</feature>
<dbReference type="OrthoDB" id="10259622at2759"/>
<evidence type="ECO:0000313" key="4">
    <source>
        <dbReference type="Proteomes" id="UP000664534"/>
    </source>
</evidence>
<feature type="compositionally biased region" description="Low complexity" evidence="1">
    <location>
        <begin position="243"/>
        <end position="253"/>
    </location>
</feature>
<feature type="compositionally biased region" description="Acidic residues" evidence="1">
    <location>
        <begin position="557"/>
        <end position="570"/>
    </location>
</feature>